<protein>
    <recommendedName>
        <fullName evidence="5 9">Imidazoleglycerol-phosphate dehydratase</fullName>
        <ecNumber evidence="5 9">4.2.1.19</ecNumber>
    </recommendedName>
</protein>
<dbReference type="PROSITE" id="PS00954">
    <property type="entry name" value="IGP_DEHYDRATASE_1"/>
    <property type="match status" value="1"/>
</dbReference>
<dbReference type="PANTHER" id="PTHR23133:SF2">
    <property type="entry name" value="IMIDAZOLEGLYCEROL-PHOSPHATE DEHYDRATASE"/>
    <property type="match status" value="1"/>
</dbReference>
<dbReference type="FunFam" id="3.30.230.40:FF:000003">
    <property type="entry name" value="Imidazoleglycerol-phosphate dehydratase HisB"/>
    <property type="match status" value="1"/>
</dbReference>
<evidence type="ECO:0000256" key="4">
    <source>
        <dbReference type="ARBA" id="ARBA00007481"/>
    </source>
</evidence>
<dbReference type="HAMAP" id="MF_00076">
    <property type="entry name" value="HisB"/>
    <property type="match status" value="1"/>
</dbReference>
<dbReference type="NCBIfam" id="NF002111">
    <property type="entry name" value="PRK00951.2-1"/>
    <property type="match status" value="1"/>
</dbReference>
<keyword evidence="6" id="KW-0028">Amino-acid biosynthesis</keyword>
<evidence type="ECO:0000256" key="2">
    <source>
        <dbReference type="ARBA" id="ARBA00004229"/>
    </source>
</evidence>
<dbReference type="GO" id="GO:0000105">
    <property type="term" value="P:L-histidine biosynthetic process"/>
    <property type="evidence" value="ECO:0007669"/>
    <property type="project" value="UniProtKB-KW"/>
</dbReference>
<comment type="pathway">
    <text evidence="3 9">Amino-acid biosynthesis; L-histidine biosynthesis; L-histidine from 5-phospho-alpha-D-ribose 1-diphosphate: step 6/9.</text>
</comment>
<dbReference type="AlphaFoldDB" id="A0A9C7UQR6"/>
<dbReference type="NCBIfam" id="NF002108">
    <property type="entry name" value="PRK00951.1-3"/>
    <property type="match status" value="1"/>
</dbReference>
<dbReference type="EMBL" id="BQMJ01000029">
    <property type="protein sequence ID" value="GJQ11981.1"/>
    <property type="molecule type" value="Genomic_DNA"/>
</dbReference>
<reference evidence="10" key="2">
    <citation type="submission" date="2022-01" db="EMBL/GenBank/DDBJ databases">
        <authorList>
            <person name="Hirooka S."/>
            <person name="Miyagishima S.Y."/>
        </authorList>
    </citation>
    <scope>NUCLEOTIDE SEQUENCE</scope>
    <source>
        <strain evidence="10">NBRC 102759</strain>
    </source>
</reference>
<evidence type="ECO:0000313" key="10">
    <source>
        <dbReference type="EMBL" id="GJQ11981.1"/>
    </source>
</evidence>
<dbReference type="EC" id="4.2.1.19" evidence="5 9"/>
<dbReference type="SUPFAM" id="SSF54211">
    <property type="entry name" value="Ribosomal protein S5 domain 2-like"/>
    <property type="match status" value="2"/>
</dbReference>
<dbReference type="FunFam" id="3.30.230.40:FF:000002">
    <property type="entry name" value="Imidazoleglycerol-phosphate dehydratase"/>
    <property type="match status" value="1"/>
</dbReference>
<dbReference type="InterPro" id="IPR000807">
    <property type="entry name" value="ImidazoleglycerolP_deHydtase"/>
</dbReference>
<evidence type="ECO:0000256" key="9">
    <source>
        <dbReference type="RuleBase" id="RU000598"/>
    </source>
</evidence>
<dbReference type="GO" id="GO:0004424">
    <property type="term" value="F:imidazoleglycerol-phosphate dehydratase activity"/>
    <property type="evidence" value="ECO:0007669"/>
    <property type="project" value="UniProtKB-EC"/>
</dbReference>
<sequence>MDTFNRVGYLKPVGSELWKQGANLPQLEKHVSTTFAGFPCFVQVPFQSYHNKPRLGVDRLNDKSCHRRCSFNHPKLSQKRQIYILCCWKHSPQNGTPSVVRQAQIHRKTSETEVFANIALDGQGRAEIDTGIPFLDHMLCQISSHGLLDLHIKASGDLHIDDHHTNEDIGISLGLALLKALGDKRGIQRFGHFIAPLDEALVQVVLDFSGRPFLHYGLNIPTQRVGTFDTQLVREFYSAVANSGQFTLHIRQLEGINSHHIIEASFKAFARALRMAIEYDARRLESIPSSKGSLSQDTQVLNK</sequence>
<dbReference type="PROSITE" id="PS00955">
    <property type="entry name" value="IGP_DEHYDRATASE_2"/>
    <property type="match status" value="1"/>
</dbReference>
<comment type="subcellular location">
    <subcellularLocation>
        <location evidence="2">Plastid</location>
        <location evidence="2">Chloroplast</location>
    </subcellularLocation>
</comment>
<keyword evidence="7 9" id="KW-0368">Histidine biosynthesis</keyword>
<evidence type="ECO:0000256" key="1">
    <source>
        <dbReference type="ARBA" id="ARBA00001723"/>
    </source>
</evidence>
<evidence type="ECO:0000256" key="6">
    <source>
        <dbReference type="ARBA" id="ARBA00022605"/>
    </source>
</evidence>
<reference evidence="10" key="1">
    <citation type="journal article" date="2022" name="Proc. Natl. Acad. Sci. U.S.A.">
        <title>Life cycle and functional genomics of the unicellular red alga Galdieria for elucidating algal and plant evolution and industrial use.</title>
        <authorList>
            <person name="Hirooka S."/>
            <person name="Itabashi T."/>
            <person name="Ichinose T.M."/>
            <person name="Onuma R."/>
            <person name="Fujiwara T."/>
            <person name="Yamashita S."/>
            <person name="Jong L.W."/>
            <person name="Tomita R."/>
            <person name="Iwane A.H."/>
            <person name="Miyagishima S.Y."/>
        </authorList>
    </citation>
    <scope>NUCLEOTIDE SEQUENCE</scope>
    <source>
        <strain evidence="10">NBRC 102759</strain>
    </source>
</reference>
<evidence type="ECO:0000256" key="7">
    <source>
        <dbReference type="ARBA" id="ARBA00023102"/>
    </source>
</evidence>
<dbReference type="OrthoDB" id="447729at2759"/>
<keyword evidence="11" id="KW-1185">Reference proteome</keyword>
<name>A0A9C7UQR6_9RHOD</name>
<evidence type="ECO:0000256" key="3">
    <source>
        <dbReference type="ARBA" id="ARBA00005047"/>
    </source>
</evidence>
<dbReference type="CDD" id="cd07914">
    <property type="entry name" value="IGPD"/>
    <property type="match status" value="1"/>
</dbReference>
<dbReference type="Proteomes" id="UP001061958">
    <property type="component" value="Unassembled WGS sequence"/>
</dbReference>
<dbReference type="GO" id="GO:0009507">
    <property type="term" value="C:chloroplast"/>
    <property type="evidence" value="ECO:0007669"/>
    <property type="project" value="UniProtKB-SubCell"/>
</dbReference>
<dbReference type="InterPro" id="IPR020568">
    <property type="entry name" value="Ribosomal_Su5_D2-typ_SF"/>
</dbReference>
<proteinExistence type="inferred from homology"/>
<dbReference type="InterPro" id="IPR038494">
    <property type="entry name" value="IGPD_sf"/>
</dbReference>
<comment type="similarity">
    <text evidence="4 9">Belongs to the imidazoleglycerol-phosphate dehydratase family.</text>
</comment>
<organism evidence="10 11">
    <name type="scientific">Galdieria partita</name>
    <dbReference type="NCBI Taxonomy" id="83374"/>
    <lineage>
        <taxon>Eukaryota</taxon>
        <taxon>Rhodophyta</taxon>
        <taxon>Bangiophyceae</taxon>
        <taxon>Galdieriales</taxon>
        <taxon>Galdieriaceae</taxon>
        <taxon>Galdieria</taxon>
    </lineage>
</organism>
<dbReference type="PANTHER" id="PTHR23133">
    <property type="entry name" value="IMIDAZOLEGLYCEROL-PHOSPHATE DEHYDRATASE HIS7"/>
    <property type="match status" value="1"/>
</dbReference>
<keyword evidence="8 9" id="KW-0456">Lyase</keyword>
<dbReference type="Gene3D" id="3.30.230.40">
    <property type="entry name" value="Imidazole glycerol phosphate dehydratase, domain 1"/>
    <property type="match status" value="2"/>
</dbReference>
<dbReference type="Pfam" id="PF00475">
    <property type="entry name" value="IGPD"/>
    <property type="match status" value="1"/>
</dbReference>
<evidence type="ECO:0000313" key="11">
    <source>
        <dbReference type="Proteomes" id="UP001061958"/>
    </source>
</evidence>
<dbReference type="NCBIfam" id="NF002114">
    <property type="entry name" value="PRK00951.2-4"/>
    <property type="match status" value="1"/>
</dbReference>
<dbReference type="InterPro" id="IPR020565">
    <property type="entry name" value="ImidazoleglycerP_deHydtase_CS"/>
</dbReference>
<comment type="catalytic activity">
    <reaction evidence="1 9">
        <text>D-erythro-1-(imidazol-4-yl)glycerol 3-phosphate = 3-(imidazol-4-yl)-2-oxopropyl phosphate + H2O</text>
        <dbReference type="Rhea" id="RHEA:11040"/>
        <dbReference type="ChEBI" id="CHEBI:15377"/>
        <dbReference type="ChEBI" id="CHEBI:57766"/>
        <dbReference type="ChEBI" id="CHEBI:58278"/>
        <dbReference type="EC" id="4.2.1.19"/>
    </reaction>
</comment>
<evidence type="ECO:0000256" key="5">
    <source>
        <dbReference type="ARBA" id="ARBA00012075"/>
    </source>
</evidence>
<gene>
    <name evidence="10" type="ORF">GpartN1_g3772.t1</name>
</gene>
<comment type="caution">
    <text evidence="10">The sequence shown here is derived from an EMBL/GenBank/DDBJ whole genome shotgun (WGS) entry which is preliminary data.</text>
</comment>
<accession>A0A9C7UQR6</accession>
<evidence type="ECO:0000256" key="8">
    <source>
        <dbReference type="ARBA" id="ARBA00023239"/>
    </source>
</evidence>